<dbReference type="InterPro" id="IPR017871">
    <property type="entry name" value="ABC_transporter-like_CS"/>
</dbReference>
<evidence type="ECO:0000256" key="3">
    <source>
        <dbReference type="ARBA" id="ARBA00022741"/>
    </source>
</evidence>
<keyword evidence="2" id="KW-0677">Repeat</keyword>
<dbReference type="InterPro" id="IPR050107">
    <property type="entry name" value="ABC_carbohydrate_import_ATPase"/>
</dbReference>
<keyword evidence="1" id="KW-0813">Transport</keyword>
<protein>
    <submittedName>
        <fullName evidence="6">Sugar ABC transporter ATP-binding protein</fullName>
    </submittedName>
</protein>
<dbReference type="CDD" id="cd03216">
    <property type="entry name" value="ABC_Carb_Monos_I"/>
    <property type="match status" value="1"/>
</dbReference>
<dbReference type="PROSITE" id="PS50893">
    <property type="entry name" value="ABC_TRANSPORTER_2"/>
    <property type="match status" value="2"/>
</dbReference>
<dbReference type="InterPro" id="IPR003439">
    <property type="entry name" value="ABC_transporter-like_ATP-bd"/>
</dbReference>
<dbReference type="EMBL" id="JAPUBN010000011">
    <property type="protein sequence ID" value="MCZ2720910.1"/>
    <property type="molecule type" value="Genomic_DNA"/>
</dbReference>
<evidence type="ECO:0000313" key="6">
    <source>
        <dbReference type="EMBL" id="MCZ2720910.1"/>
    </source>
</evidence>
<dbReference type="PANTHER" id="PTHR43790:SF9">
    <property type="entry name" value="GALACTOFURANOSE TRANSPORTER ATP-BINDING PROTEIN YTFR"/>
    <property type="match status" value="1"/>
</dbReference>
<dbReference type="InterPro" id="IPR003593">
    <property type="entry name" value="AAA+_ATPase"/>
</dbReference>
<dbReference type="SUPFAM" id="SSF52540">
    <property type="entry name" value="P-loop containing nucleoside triphosphate hydrolases"/>
    <property type="match status" value="2"/>
</dbReference>
<keyword evidence="7" id="KW-1185">Reference proteome</keyword>
<proteinExistence type="predicted"/>
<dbReference type="CDD" id="cd03215">
    <property type="entry name" value="ABC_Carb_Monos_II"/>
    <property type="match status" value="1"/>
</dbReference>
<dbReference type="InterPro" id="IPR027417">
    <property type="entry name" value="P-loop_NTPase"/>
</dbReference>
<keyword evidence="4 6" id="KW-0067">ATP-binding</keyword>
<dbReference type="Proteomes" id="UP001149719">
    <property type="component" value="Unassembled WGS sequence"/>
</dbReference>
<evidence type="ECO:0000256" key="4">
    <source>
        <dbReference type="ARBA" id="ARBA00022840"/>
    </source>
</evidence>
<dbReference type="RefSeq" id="WP_269123175.1">
    <property type="nucleotide sequence ID" value="NZ_JAPUBN010000011.1"/>
</dbReference>
<dbReference type="Pfam" id="PF00005">
    <property type="entry name" value="ABC_tran"/>
    <property type="match status" value="2"/>
</dbReference>
<accession>A0ABT4JRA3</accession>
<evidence type="ECO:0000259" key="5">
    <source>
        <dbReference type="PROSITE" id="PS50893"/>
    </source>
</evidence>
<dbReference type="GO" id="GO:0005524">
    <property type="term" value="F:ATP binding"/>
    <property type="evidence" value="ECO:0007669"/>
    <property type="project" value="UniProtKB-KW"/>
</dbReference>
<gene>
    <name evidence="6" type="ORF">O1D97_04430</name>
</gene>
<dbReference type="PANTHER" id="PTHR43790">
    <property type="entry name" value="CARBOHYDRATE TRANSPORT ATP-BINDING PROTEIN MG119-RELATED"/>
    <property type="match status" value="1"/>
</dbReference>
<evidence type="ECO:0000256" key="1">
    <source>
        <dbReference type="ARBA" id="ARBA00022448"/>
    </source>
</evidence>
<dbReference type="Gene3D" id="3.40.50.300">
    <property type="entry name" value="P-loop containing nucleotide triphosphate hydrolases"/>
    <property type="match status" value="2"/>
</dbReference>
<reference evidence="6" key="1">
    <citation type="submission" date="2022-12" db="EMBL/GenBank/DDBJ databases">
        <title>Marinomonas 15G1-11 sp. nov, isolated from marine algae.</title>
        <authorList>
            <person name="Butt M."/>
            <person name="Choi D.G."/>
            <person name="Kim J.M."/>
            <person name="Lee J.K."/>
            <person name="Baek J.H."/>
            <person name="Jeon C.O."/>
        </authorList>
    </citation>
    <scope>NUCLEOTIDE SEQUENCE</scope>
    <source>
        <strain evidence="6">15G1-11</strain>
    </source>
</reference>
<comment type="caution">
    <text evidence="6">The sequence shown here is derived from an EMBL/GenBank/DDBJ whole genome shotgun (WGS) entry which is preliminary data.</text>
</comment>
<evidence type="ECO:0000256" key="2">
    <source>
        <dbReference type="ARBA" id="ARBA00022737"/>
    </source>
</evidence>
<feature type="domain" description="ABC transporter" evidence="5">
    <location>
        <begin position="278"/>
        <end position="524"/>
    </location>
</feature>
<name>A0ABT4JRA3_9GAMM</name>
<evidence type="ECO:0000313" key="7">
    <source>
        <dbReference type="Proteomes" id="UP001149719"/>
    </source>
</evidence>
<keyword evidence="3" id="KW-0547">Nucleotide-binding</keyword>
<dbReference type="PROSITE" id="PS00211">
    <property type="entry name" value="ABC_TRANSPORTER_1"/>
    <property type="match status" value="1"/>
</dbReference>
<organism evidence="6 7">
    <name type="scientific">Marinomonas phaeophyticola</name>
    <dbReference type="NCBI Taxonomy" id="3004091"/>
    <lineage>
        <taxon>Bacteria</taxon>
        <taxon>Pseudomonadati</taxon>
        <taxon>Pseudomonadota</taxon>
        <taxon>Gammaproteobacteria</taxon>
        <taxon>Oceanospirillales</taxon>
        <taxon>Oceanospirillaceae</taxon>
        <taxon>Marinomonas</taxon>
    </lineage>
</organism>
<dbReference type="SMART" id="SM00382">
    <property type="entry name" value="AAA"/>
    <property type="match status" value="2"/>
</dbReference>
<feature type="domain" description="ABC transporter" evidence="5">
    <location>
        <begin position="27"/>
        <end position="262"/>
    </location>
</feature>
<sequence length="529" mass="57667">MNHSYPTEAQQGASLSSTLSNDGDLVLHMKGIHKHFAGVPALSDAELKIKAGEVHAIIGQNGAGKSTLIKVLNGAHKHDEGDIYFMGEEVSYASPHKAQMAGISTIFQEVNLIGYRSITENICLGHEPKRFGMVDWRKAHAHARETLARFGLELDVEQPLSTFNIAIQQLVAIARAVALDARIVIMDEPTSSLDEREKEVLFRVIKELKASGVAILYVSHHLDELFQICDEITVMRDGKTVGQRAIGDMTKLDMVAAMLGKDPEEIARGGATNFASTGRASDQVLLSVENLEGAGALKNVSFDLYKSEILGLAGLLGSGRSEVARAIFGLDSDLKKGEVFLEGEKMDFTDPMAAIEKGFGFCSEDRKEDGIIPQLSVRENLTLVLLPKISKYGLIDESKERQLVTDFIQRLGIKTASMEQPISQLSGGNQQKVLLARWLVTNPNILILDEPTRGIDVGAKGEIQSLIRRLADDGLTVLMISSEFEELVEGADRVIVLQDGHSIQALANDQLTENAIMKAIAQETRHPVA</sequence>